<keyword evidence="1" id="KW-0812">Transmembrane</keyword>
<keyword evidence="1" id="KW-1133">Transmembrane helix</keyword>
<accession>A0AAV4D5D4</accession>
<organism evidence="2 3">
    <name type="scientific">Plakobranchus ocellatus</name>
    <dbReference type="NCBI Taxonomy" id="259542"/>
    <lineage>
        <taxon>Eukaryota</taxon>
        <taxon>Metazoa</taxon>
        <taxon>Spiralia</taxon>
        <taxon>Lophotrochozoa</taxon>
        <taxon>Mollusca</taxon>
        <taxon>Gastropoda</taxon>
        <taxon>Heterobranchia</taxon>
        <taxon>Euthyneura</taxon>
        <taxon>Panpulmonata</taxon>
        <taxon>Sacoglossa</taxon>
        <taxon>Placobranchoidea</taxon>
        <taxon>Plakobranchidae</taxon>
        <taxon>Plakobranchus</taxon>
    </lineage>
</organism>
<sequence length="171" mass="18790">MPYFMFQRGQSAFNITPLPNGAVVSSGVSHPLILCELDITKREKSLLMILVITLPALVLVLICTMIYHVSVRHRVAKNFNQILGKVAEYLKGSFHVRPQNTVAINFVADCCTLNFFVTGEDGCFHVIESRFVSGVLGCNQVSSPVMRCSISLFLARWSPPGPTSTILSPSC</sequence>
<dbReference type="EMBL" id="BLXT01007492">
    <property type="protein sequence ID" value="GFO39371.1"/>
    <property type="molecule type" value="Genomic_DNA"/>
</dbReference>
<gene>
    <name evidence="2" type="ORF">PoB_006587600</name>
</gene>
<evidence type="ECO:0000256" key="1">
    <source>
        <dbReference type="SAM" id="Phobius"/>
    </source>
</evidence>
<feature type="transmembrane region" description="Helical" evidence="1">
    <location>
        <begin position="46"/>
        <end position="69"/>
    </location>
</feature>
<dbReference type="AlphaFoldDB" id="A0AAV4D5D4"/>
<keyword evidence="3" id="KW-1185">Reference proteome</keyword>
<proteinExistence type="predicted"/>
<comment type="caution">
    <text evidence="2">The sequence shown here is derived from an EMBL/GenBank/DDBJ whole genome shotgun (WGS) entry which is preliminary data.</text>
</comment>
<protein>
    <submittedName>
        <fullName evidence="2">Uncharacterized protein</fullName>
    </submittedName>
</protein>
<dbReference type="Proteomes" id="UP000735302">
    <property type="component" value="Unassembled WGS sequence"/>
</dbReference>
<evidence type="ECO:0000313" key="2">
    <source>
        <dbReference type="EMBL" id="GFO39371.1"/>
    </source>
</evidence>
<name>A0AAV4D5D4_9GAST</name>
<keyword evidence="1" id="KW-0472">Membrane</keyword>
<evidence type="ECO:0000313" key="3">
    <source>
        <dbReference type="Proteomes" id="UP000735302"/>
    </source>
</evidence>
<reference evidence="2 3" key="1">
    <citation type="journal article" date="2021" name="Elife">
        <title>Chloroplast acquisition without the gene transfer in kleptoplastic sea slugs, Plakobranchus ocellatus.</title>
        <authorList>
            <person name="Maeda T."/>
            <person name="Takahashi S."/>
            <person name="Yoshida T."/>
            <person name="Shimamura S."/>
            <person name="Takaki Y."/>
            <person name="Nagai Y."/>
            <person name="Toyoda A."/>
            <person name="Suzuki Y."/>
            <person name="Arimoto A."/>
            <person name="Ishii H."/>
            <person name="Satoh N."/>
            <person name="Nishiyama T."/>
            <person name="Hasebe M."/>
            <person name="Maruyama T."/>
            <person name="Minagawa J."/>
            <person name="Obokata J."/>
            <person name="Shigenobu S."/>
        </authorList>
    </citation>
    <scope>NUCLEOTIDE SEQUENCE [LARGE SCALE GENOMIC DNA]</scope>
</reference>